<dbReference type="EMBL" id="CP046377">
    <property type="protein sequence ID" value="QHQ25820.1"/>
    <property type="molecule type" value="Genomic_DNA"/>
</dbReference>
<protein>
    <submittedName>
        <fullName evidence="2">Uncharacterized protein</fullName>
    </submittedName>
</protein>
<evidence type="ECO:0000313" key="1">
    <source>
        <dbReference type="EMBL" id="MFJ5320277.1"/>
    </source>
</evidence>
<dbReference type="Proteomes" id="UP000464054">
    <property type="component" value="Chromosome"/>
</dbReference>
<dbReference type="Proteomes" id="UP001617714">
    <property type="component" value="Unassembled WGS sequence"/>
</dbReference>
<gene>
    <name evidence="1" type="ORF">ACIPSN_02585</name>
    <name evidence="2" type="ORF">GMX10_18610</name>
</gene>
<dbReference type="GeneID" id="90771255"/>
<evidence type="ECO:0000313" key="3">
    <source>
        <dbReference type="Proteomes" id="UP000464054"/>
    </source>
</evidence>
<dbReference type="SUPFAM" id="SSF58100">
    <property type="entry name" value="Bacterial hemolysins"/>
    <property type="match status" value="1"/>
</dbReference>
<dbReference type="AlphaFoldDB" id="A0AAP9IIL4"/>
<keyword evidence="4" id="KW-1185">Reference proteome</keyword>
<reference evidence="2" key="2">
    <citation type="journal article" date="2022" name="Plant Pathol J">
        <title>Comparative Genomic Analysis of Pathogenic Factors of Pectobacterium Species Isolated in South Korea Using Whole-Genome Sequencing.</title>
        <authorList>
            <person name="Jee S."/>
            <person name="Kang I.J."/>
            <person name="Bak G."/>
            <person name="Kang S."/>
            <person name="Lee J."/>
            <person name="Heu S."/>
            <person name="Hwang I."/>
        </authorList>
    </citation>
    <scope>NUCLEOTIDE SEQUENCE</scope>
    <source>
        <strain evidence="2">PZ1</strain>
    </source>
</reference>
<reference evidence="3" key="1">
    <citation type="submission" date="2019-11" db="EMBL/GenBank/DDBJ databases">
        <authorList>
            <person name="Jee S."/>
        </authorList>
    </citation>
    <scope>NUCLEOTIDE SEQUENCE [LARGE SCALE GENOMIC DNA]</scope>
    <source>
        <strain evidence="3">PZ1</strain>
    </source>
</reference>
<dbReference type="EMBL" id="JBIXKD010000002">
    <property type="protein sequence ID" value="MFJ5320277.1"/>
    <property type="molecule type" value="Genomic_DNA"/>
</dbReference>
<proteinExistence type="predicted"/>
<dbReference type="Gene3D" id="1.20.1170.10">
    <property type="match status" value="1"/>
</dbReference>
<dbReference type="RefSeq" id="WP_130621518.1">
    <property type="nucleotide sequence ID" value="NZ_CP046377.1"/>
</dbReference>
<evidence type="ECO:0000313" key="2">
    <source>
        <dbReference type="EMBL" id="QHQ25820.1"/>
    </source>
</evidence>
<evidence type="ECO:0000313" key="4">
    <source>
        <dbReference type="Proteomes" id="UP001617714"/>
    </source>
</evidence>
<name>A0AAP9IIL4_9GAMM</name>
<organism evidence="2 3">
    <name type="scientific">Pectobacterium parvum</name>
    <dbReference type="NCBI Taxonomy" id="2778550"/>
    <lineage>
        <taxon>Bacteria</taxon>
        <taxon>Pseudomonadati</taxon>
        <taxon>Pseudomonadota</taxon>
        <taxon>Gammaproteobacteria</taxon>
        <taxon>Enterobacterales</taxon>
        <taxon>Pectobacteriaceae</taxon>
        <taxon>Pectobacterium</taxon>
    </lineage>
</organism>
<accession>A0AAP9IIL4</accession>
<reference evidence="1 4" key="3">
    <citation type="submission" date="2024-10" db="EMBL/GenBank/DDBJ databases">
        <authorList>
            <person name="Lu C.-H."/>
        </authorList>
    </citation>
    <scope>NUCLEOTIDE SEQUENCE [LARGE SCALE GENOMIC DNA]</scope>
    <source>
        <strain evidence="1 4">22QBSP01-2</strain>
    </source>
</reference>
<sequence length="352" mass="40162">MSEDNNLIDLDFESVKNAIFSLMSKTIKNTKQSLLIEEQENVDLYVTDLNLKNSLIFTQSSFKNYAHDFNNISYSKVSSFLQLIRINSNYISIGFQCIADDAKLASSIIKKINDIYESSVTVTAEFDNDYSDITNFFSNNIQNRISELQGSDGIEKTRAEIKKCQEKMSEDLDKILEINKDIGKNISKIVVKYLKDAVMPLQANKKMKDNSVEKRNLSRGENGLKKDPTDDIKIIADIGSDEVEVKKIFDDINENIVELDRLYQTLAKENAAIAMATTIELQSNDFNNYYKEIHPKAEDTEKAWLDVYSKYSDLKDSLLNMSESDSNALSKLWADLSVYAKYVSDQMYISNN</sequence>